<feature type="active site" description="Schiff-base intermediate with substrate; via pyruvic acid; for decarboxylase activity" evidence="12">
    <location>
        <position position="252"/>
    </location>
</feature>
<comment type="function">
    <text evidence="12">Catalyzes the formation of phosphatidylethanolamine (PtdEtn) from phosphatidylserine (PtdSer).</text>
</comment>
<dbReference type="Pfam" id="PF02666">
    <property type="entry name" value="PS_Dcarbxylase"/>
    <property type="match status" value="1"/>
</dbReference>
<keyword evidence="10 12" id="KW-1208">Phospholipid metabolism</keyword>
<keyword evidence="5 12" id="KW-0443">Lipid metabolism</keyword>
<keyword evidence="9 12" id="KW-0456">Lyase</keyword>
<evidence type="ECO:0000256" key="4">
    <source>
        <dbReference type="ARBA" id="ARBA00022793"/>
    </source>
</evidence>
<keyword evidence="8 12" id="KW-0594">Phospholipid biosynthesis</keyword>
<dbReference type="NCBIfam" id="TIGR00163">
    <property type="entry name" value="PS_decarb"/>
    <property type="match status" value="1"/>
</dbReference>
<evidence type="ECO:0000256" key="12">
    <source>
        <dbReference type="HAMAP-Rule" id="MF_00662"/>
    </source>
</evidence>
<protein>
    <recommendedName>
        <fullName evidence="12">Phosphatidylserine decarboxylase proenzyme</fullName>
        <ecNumber evidence="12">4.1.1.65</ecNumber>
    </recommendedName>
    <component>
        <recommendedName>
            <fullName evidence="12">Phosphatidylserine decarboxylase alpha chain</fullName>
        </recommendedName>
    </component>
    <component>
        <recommendedName>
            <fullName evidence="12">Phosphatidylserine decarboxylase beta chain</fullName>
        </recommendedName>
    </component>
</protein>
<evidence type="ECO:0000313" key="14">
    <source>
        <dbReference type="EMBL" id="MFC6671638.1"/>
    </source>
</evidence>
<feature type="active site" description="Charge relay system; for autoendoproteolytic cleavage activity" evidence="12">
    <location>
        <position position="147"/>
    </location>
</feature>
<evidence type="ECO:0000256" key="3">
    <source>
        <dbReference type="ARBA" id="ARBA00022516"/>
    </source>
</evidence>
<dbReference type="PANTHER" id="PTHR10067:SF6">
    <property type="entry name" value="PHOSPHATIDYLSERINE DECARBOXYLASE PROENZYME, MITOCHONDRIAL"/>
    <property type="match status" value="1"/>
</dbReference>
<keyword evidence="11 12" id="KW-0670">Pyruvate</keyword>
<keyword evidence="3 12" id="KW-0444">Lipid biosynthesis</keyword>
<dbReference type="GO" id="GO:0004609">
    <property type="term" value="F:phosphatidylserine decarboxylase activity"/>
    <property type="evidence" value="ECO:0007669"/>
    <property type="project" value="UniProtKB-EC"/>
</dbReference>
<dbReference type="PANTHER" id="PTHR10067">
    <property type="entry name" value="PHOSPHATIDYLSERINE DECARBOXYLASE"/>
    <property type="match status" value="1"/>
</dbReference>
<evidence type="ECO:0000256" key="10">
    <source>
        <dbReference type="ARBA" id="ARBA00023264"/>
    </source>
</evidence>
<dbReference type="InterPro" id="IPR033177">
    <property type="entry name" value="PSD-B"/>
</dbReference>
<reference evidence="15" key="1">
    <citation type="journal article" date="2019" name="Int. J. Syst. Evol. Microbiol.">
        <title>The Global Catalogue of Microorganisms (GCM) 10K type strain sequencing project: providing services to taxonomists for standard genome sequencing and annotation.</title>
        <authorList>
            <consortium name="The Broad Institute Genomics Platform"/>
            <consortium name="The Broad Institute Genome Sequencing Center for Infectious Disease"/>
            <person name="Wu L."/>
            <person name="Ma J."/>
        </authorList>
    </citation>
    <scope>NUCLEOTIDE SEQUENCE [LARGE SCALE GENOMIC DNA]</scope>
    <source>
        <strain evidence="15">NBRC 111756</strain>
    </source>
</reference>
<evidence type="ECO:0000256" key="11">
    <source>
        <dbReference type="ARBA" id="ARBA00023317"/>
    </source>
</evidence>
<keyword evidence="7 12" id="KW-0865">Zymogen</keyword>
<comment type="cofactor">
    <cofactor evidence="12">
        <name>pyruvate</name>
        <dbReference type="ChEBI" id="CHEBI:15361"/>
    </cofactor>
    <text evidence="12">Binds 1 pyruvoyl group covalently per subunit.</text>
</comment>
<accession>A0ABW2A2B1</accession>
<evidence type="ECO:0000256" key="8">
    <source>
        <dbReference type="ARBA" id="ARBA00023209"/>
    </source>
</evidence>
<comment type="caution">
    <text evidence="14">The sequence shown here is derived from an EMBL/GenBank/DDBJ whole genome shotgun (WGS) entry which is preliminary data.</text>
</comment>
<feature type="site" description="Cleavage (non-hydrolytic); by autocatalysis" evidence="12">
    <location>
        <begin position="251"/>
        <end position="252"/>
    </location>
</feature>
<comment type="catalytic activity">
    <reaction evidence="12">
        <text>a 1,2-diacyl-sn-glycero-3-phospho-L-serine + H(+) = a 1,2-diacyl-sn-glycero-3-phosphoethanolamine + CO2</text>
        <dbReference type="Rhea" id="RHEA:20828"/>
        <dbReference type="ChEBI" id="CHEBI:15378"/>
        <dbReference type="ChEBI" id="CHEBI:16526"/>
        <dbReference type="ChEBI" id="CHEBI:57262"/>
        <dbReference type="ChEBI" id="CHEBI:64612"/>
        <dbReference type="EC" id="4.1.1.65"/>
    </reaction>
</comment>
<organism evidence="14 15">
    <name type="scientific">Marinobacterium aestuariivivens</name>
    <dbReference type="NCBI Taxonomy" id="1698799"/>
    <lineage>
        <taxon>Bacteria</taxon>
        <taxon>Pseudomonadati</taxon>
        <taxon>Pseudomonadota</taxon>
        <taxon>Gammaproteobacteria</taxon>
        <taxon>Oceanospirillales</taxon>
        <taxon>Oceanospirillaceae</taxon>
        <taxon>Marinobacterium</taxon>
    </lineage>
</organism>
<dbReference type="EC" id="4.1.1.65" evidence="12"/>
<evidence type="ECO:0000256" key="13">
    <source>
        <dbReference type="SAM" id="MobiDB-lite"/>
    </source>
</evidence>
<dbReference type="InterPro" id="IPR003817">
    <property type="entry name" value="PS_Dcarbxylase"/>
</dbReference>
<comment type="pathway">
    <text evidence="12">Phospholipid metabolism; phosphatidylethanolamine biosynthesis; phosphatidylethanolamine from CDP-diacylglycerol: step 2/2.</text>
</comment>
<dbReference type="InterPro" id="IPR033178">
    <property type="entry name" value="PSD_type1_pro"/>
</dbReference>
<evidence type="ECO:0000256" key="5">
    <source>
        <dbReference type="ARBA" id="ARBA00023098"/>
    </source>
</evidence>
<evidence type="ECO:0000256" key="1">
    <source>
        <dbReference type="ARBA" id="ARBA00005189"/>
    </source>
</evidence>
<keyword evidence="4 12" id="KW-0210">Decarboxylase</keyword>
<keyword evidence="6 12" id="KW-0472">Membrane</keyword>
<dbReference type="EMBL" id="JBHSWE010000001">
    <property type="protein sequence ID" value="MFC6671638.1"/>
    <property type="molecule type" value="Genomic_DNA"/>
</dbReference>
<name>A0ABW2A2B1_9GAMM</name>
<sequence length="297" mass="33007">MKDKLFILLQQLAPQHCLSRLAGRLAECRDPWVKNTFIRWFANRYGVNMQEAEVEDLRAYENFNAFFTRKLKADARPVDPDPDAIVSPADGAISQLGPIDHGRIFQAKGRGYGLSTLLGGDMELAAPFKNGSFATIYLSPRDYHRVHMPVDGKLRETVYIPGDLYSVNQTTAAHVDELFARNERLVAIFDTDHGPMAMVLVGAMIVAGIETVWSGQVTPVPRAPVRTRYDARPDSDIRIARGEEMGRFKLGSTVVLLFGPDALTWSRELGAESALRLGQRIGSRTPPPAQQEKNADE</sequence>
<comment type="subunit">
    <text evidence="12">Heterodimer of a large membrane-associated beta subunit and a small pyruvoyl-containing alpha subunit.</text>
</comment>
<evidence type="ECO:0000256" key="9">
    <source>
        <dbReference type="ARBA" id="ARBA00023239"/>
    </source>
</evidence>
<evidence type="ECO:0000256" key="6">
    <source>
        <dbReference type="ARBA" id="ARBA00023136"/>
    </source>
</evidence>
<feature type="modified residue" description="Pyruvic acid (Ser); by autocatalysis" evidence="12">
    <location>
        <position position="252"/>
    </location>
</feature>
<comment type="pathway">
    <text evidence="1">Lipid metabolism.</text>
</comment>
<comment type="subcellular location">
    <subcellularLocation>
        <location evidence="12">Cell membrane</location>
        <topology evidence="12">Peripheral membrane protein</topology>
    </subcellularLocation>
</comment>
<keyword evidence="2 12" id="KW-1003">Cell membrane</keyword>
<proteinExistence type="inferred from homology"/>
<feature type="region of interest" description="Disordered" evidence="13">
    <location>
        <begin position="278"/>
        <end position="297"/>
    </location>
</feature>
<comment type="similarity">
    <text evidence="12">Belongs to the phosphatidylserine decarboxylase family. PSD-B subfamily. Prokaryotic type I sub-subfamily.</text>
</comment>
<keyword evidence="15" id="KW-1185">Reference proteome</keyword>
<feature type="active site" description="Charge relay system; for autoendoproteolytic cleavage activity" evidence="12">
    <location>
        <position position="90"/>
    </location>
</feature>
<feature type="chain" id="PRO_5044936352" description="Phosphatidylserine decarboxylase alpha chain" evidence="12">
    <location>
        <begin position="252"/>
        <end position="297"/>
    </location>
</feature>
<feature type="chain" id="PRO_5044936351" description="Phosphatidylserine decarboxylase beta chain" evidence="12">
    <location>
        <begin position="1"/>
        <end position="251"/>
    </location>
</feature>
<gene>
    <name evidence="14" type="primary">asd</name>
    <name evidence="12" type="synonym">psd</name>
    <name evidence="14" type="ORF">ACFQDL_17360</name>
</gene>
<dbReference type="RefSeq" id="WP_379910136.1">
    <property type="nucleotide sequence ID" value="NZ_JBHSWE010000001.1"/>
</dbReference>
<dbReference type="HAMAP" id="MF_00662">
    <property type="entry name" value="PS_decarb_PSD_B_type1"/>
    <property type="match status" value="1"/>
</dbReference>
<feature type="active site" description="Charge relay system; for autoendoproteolytic cleavage activity" evidence="12">
    <location>
        <position position="252"/>
    </location>
</feature>
<dbReference type="Proteomes" id="UP001596422">
    <property type="component" value="Unassembled WGS sequence"/>
</dbReference>
<evidence type="ECO:0000313" key="15">
    <source>
        <dbReference type="Proteomes" id="UP001596422"/>
    </source>
</evidence>
<evidence type="ECO:0000256" key="2">
    <source>
        <dbReference type="ARBA" id="ARBA00022475"/>
    </source>
</evidence>
<comment type="PTM">
    <text evidence="12">Is synthesized initially as an inactive proenzyme. Formation of the active enzyme involves a self-maturation process in which the active site pyruvoyl group is generated from an internal serine residue via an autocatalytic post-translational modification. Two non-identical subunits are generated from the proenzyme in this reaction, and the pyruvate is formed at the N-terminus of the alpha chain, which is derived from the carboxyl end of the proenzyme. The autoendoproteolytic cleavage occurs by a canonical serine protease mechanism, in which the side chain hydroxyl group of the serine supplies its oxygen atom to form the C-terminus of the beta chain, while the remainder of the serine residue undergoes an oxidative deamination to produce ammonia and the pyruvoyl prosthetic group on the alpha chain. During this reaction, the Ser that is part of the protease active site of the proenzyme becomes the pyruvoyl prosthetic group, which constitutes an essential element of the active site of the mature decarboxylase.</text>
</comment>
<evidence type="ECO:0000256" key="7">
    <source>
        <dbReference type="ARBA" id="ARBA00023145"/>
    </source>
</evidence>